<evidence type="ECO:0000256" key="1">
    <source>
        <dbReference type="SAM" id="Phobius"/>
    </source>
</evidence>
<dbReference type="AlphaFoldDB" id="A0AAE6P1G3"/>
<dbReference type="RefSeq" id="WP_010022060.1">
    <property type="nucleotide sequence ID" value="NZ_AZDS01000006.1"/>
</dbReference>
<reference evidence="2 3" key="1">
    <citation type="submission" date="2019-10" db="EMBL/GenBank/DDBJ databases">
        <title>Genome sequencing of Lactobacillus fructivorans.</title>
        <authorList>
            <person name="Kim K."/>
        </authorList>
    </citation>
    <scope>NUCLEOTIDE SEQUENCE [LARGE SCALE GENOMIC DNA]</scope>
    <source>
        <strain evidence="2 3">LF543</strain>
    </source>
</reference>
<name>A0AAE6P1G3_9LACO</name>
<keyword evidence="1" id="KW-1133">Transmembrane helix</keyword>
<dbReference type="KEGG" id="lfv:LF543_06545"/>
<gene>
    <name evidence="2" type="ORF">LF543_06545</name>
</gene>
<organism evidence="2 3">
    <name type="scientific">Fructilactobacillus fructivorans</name>
    <dbReference type="NCBI Taxonomy" id="1614"/>
    <lineage>
        <taxon>Bacteria</taxon>
        <taxon>Bacillati</taxon>
        <taxon>Bacillota</taxon>
        <taxon>Bacilli</taxon>
        <taxon>Lactobacillales</taxon>
        <taxon>Lactobacillaceae</taxon>
        <taxon>Fructilactobacillus</taxon>
    </lineage>
</organism>
<protein>
    <submittedName>
        <fullName evidence="2">Uncharacterized protein</fullName>
    </submittedName>
</protein>
<feature type="transmembrane region" description="Helical" evidence="1">
    <location>
        <begin position="24"/>
        <end position="44"/>
    </location>
</feature>
<evidence type="ECO:0000313" key="2">
    <source>
        <dbReference type="EMBL" id="QFX93214.1"/>
    </source>
</evidence>
<dbReference type="EMBL" id="CP045562">
    <property type="protein sequence ID" value="QFX93214.1"/>
    <property type="molecule type" value="Genomic_DNA"/>
</dbReference>
<dbReference type="Proteomes" id="UP000327194">
    <property type="component" value="Chromosome"/>
</dbReference>
<accession>A0AAE6P1G3</accession>
<proteinExistence type="predicted"/>
<keyword evidence="1" id="KW-0812">Transmembrane</keyword>
<feature type="transmembrane region" description="Helical" evidence="1">
    <location>
        <begin position="50"/>
        <end position="74"/>
    </location>
</feature>
<evidence type="ECO:0000313" key="3">
    <source>
        <dbReference type="Proteomes" id="UP000327194"/>
    </source>
</evidence>
<feature type="transmembrane region" description="Helical" evidence="1">
    <location>
        <begin position="131"/>
        <end position="148"/>
    </location>
</feature>
<sequence length="175" mass="20794">MPEKSDYIKDYQEYLHKYHIMSRLLLPSIILVIITFTLGFILLNMHANKFILWIMGTIDGITFSLFITALGTTIRLIIEKYKIKHMRASRLKHYYYLWVIILFVCFGIFVFIGSIEILLLSNNLWEAYESPMLPTFLVCSGFLFYYLSKSTLKYRKKKYSKELTEGIKKMKLENK</sequence>
<keyword evidence="1" id="KW-0472">Membrane</keyword>
<feature type="transmembrane region" description="Helical" evidence="1">
    <location>
        <begin position="95"/>
        <end position="119"/>
    </location>
</feature>